<keyword evidence="11" id="KW-0969">Cilium</keyword>
<dbReference type="PIRSF" id="PIRSF037714">
    <property type="entry name" value="TolR"/>
    <property type="match status" value="1"/>
</dbReference>
<evidence type="ECO:0000256" key="8">
    <source>
        <dbReference type="SAM" id="Phobius"/>
    </source>
</evidence>
<dbReference type="STRING" id="171383.AKJ31_07715"/>
<feature type="coiled-coil region" evidence="7">
    <location>
        <begin position="31"/>
        <end position="90"/>
    </location>
</feature>
<dbReference type="OrthoDB" id="4045at2"/>
<dbReference type="AlphaFoldDB" id="A0A0M0I364"/>
<evidence type="ECO:0000256" key="9">
    <source>
        <dbReference type="SAM" id="SignalP"/>
    </source>
</evidence>
<dbReference type="RefSeq" id="WP_053408526.1">
    <property type="nucleotide sequence ID" value="NZ_DAIPHI010000001.1"/>
</dbReference>
<dbReference type="PANTHER" id="PTHR30625:SF11">
    <property type="entry name" value="MOTA_TOLQ_EXBB PROTON CHANNEL DOMAIN-CONTAINING PROTEIN"/>
    <property type="match status" value="1"/>
</dbReference>
<dbReference type="InterPro" id="IPR017270">
    <property type="entry name" value="MotA/TolQ/ExbB-rel"/>
</dbReference>
<comment type="subcellular location">
    <subcellularLocation>
        <location evidence="1">Cell membrane</location>
        <topology evidence="1">Multi-pass membrane protein</topology>
    </subcellularLocation>
    <subcellularLocation>
        <location evidence="6">Membrane</location>
        <topology evidence="6">Multi-pass membrane protein</topology>
    </subcellularLocation>
</comment>
<evidence type="ECO:0000256" key="7">
    <source>
        <dbReference type="SAM" id="Coils"/>
    </source>
</evidence>
<evidence type="ECO:0000259" key="10">
    <source>
        <dbReference type="Pfam" id="PF01618"/>
    </source>
</evidence>
<keyword evidence="3 8" id="KW-0812">Transmembrane</keyword>
<feature type="signal peptide" evidence="9">
    <location>
        <begin position="1"/>
        <end position="21"/>
    </location>
</feature>
<keyword evidence="11" id="KW-0966">Cell projection</keyword>
<comment type="caution">
    <text evidence="11">The sequence shown here is derived from an EMBL/GenBank/DDBJ whole genome shotgun (WGS) entry which is preliminary data.</text>
</comment>
<gene>
    <name evidence="11" type="ORF">AKJ31_07715</name>
</gene>
<dbReference type="Pfam" id="PF01618">
    <property type="entry name" value="MotA_ExbB"/>
    <property type="match status" value="1"/>
</dbReference>
<keyword evidence="7" id="KW-0175">Coiled coil</keyword>
<dbReference type="InterPro" id="IPR050790">
    <property type="entry name" value="ExbB/TolQ_transport"/>
</dbReference>
<feature type="domain" description="MotA/TolQ/ExbB proton channel" evidence="10">
    <location>
        <begin position="317"/>
        <end position="424"/>
    </location>
</feature>
<evidence type="ECO:0000256" key="5">
    <source>
        <dbReference type="ARBA" id="ARBA00023136"/>
    </source>
</evidence>
<feature type="transmembrane region" description="Helical" evidence="8">
    <location>
        <begin position="387"/>
        <end position="412"/>
    </location>
</feature>
<keyword evidence="5 8" id="KW-0472">Membrane</keyword>
<dbReference type="InterPro" id="IPR002898">
    <property type="entry name" value="MotA_ExbB_proton_chnl"/>
</dbReference>
<comment type="similarity">
    <text evidence="6">Belongs to the exbB/tolQ family.</text>
</comment>
<proteinExistence type="inferred from homology"/>
<dbReference type="GO" id="GO:0005886">
    <property type="term" value="C:plasma membrane"/>
    <property type="evidence" value="ECO:0007669"/>
    <property type="project" value="UniProtKB-SubCell"/>
</dbReference>
<dbReference type="EMBL" id="LHPI01000004">
    <property type="protein sequence ID" value="KOO08363.1"/>
    <property type="molecule type" value="Genomic_DNA"/>
</dbReference>
<dbReference type="Proteomes" id="UP000037530">
    <property type="component" value="Unassembled WGS sequence"/>
</dbReference>
<dbReference type="PANTHER" id="PTHR30625">
    <property type="entry name" value="PROTEIN TOLQ"/>
    <property type="match status" value="1"/>
</dbReference>
<dbReference type="GO" id="GO:0017038">
    <property type="term" value="P:protein import"/>
    <property type="evidence" value="ECO:0007669"/>
    <property type="project" value="TreeGrafter"/>
</dbReference>
<feature type="transmembrane region" description="Helical" evidence="8">
    <location>
        <begin position="349"/>
        <end position="367"/>
    </location>
</feature>
<sequence length="447" mass="48155">MKTLHIATLFASLCLALPVSANIVTKAQTEQTELKSHNAERERRFQQLEQQLFEQKRQLIAEKQSLKAKNDQLSQSFTRNEQQLAELENTLRLESGSLGEVFSVARQSANSLTEQLESSISGAGAQASLQSLTPIVEQQQVPNTQQLTALWRALENEVALSGSTSVHQLNYVDGEGKISQQPLLRLGSIALIGKAGFAKWNGSSHQASTYIKQPDNAPTLDQFSASISAELTEIELDPTRGNVLEQYASQPSLVNRIEAGGLVGGVIIFLLIVGLLIALVRGFAVLSVSRNVKAQLKTPETPKENPLGRVLAVYSDSKAQTVEALELRLLEVILDEQAKLEKGLSMLKLLAALAPMLGLLGTVTGMIETFQVITLFGTGDAKVMAGGISTALVTTVMGLVAAMPLLLAHNLLSTQAENLRNILEKQGIALVAELAEKNTPKPVVESV</sequence>
<keyword evidence="11" id="KW-0282">Flagellum</keyword>
<evidence type="ECO:0000313" key="11">
    <source>
        <dbReference type="EMBL" id="KOO08363.1"/>
    </source>
</evidence>
<organism evidence="11 12">
    <name type="scientific">Vibrio hepatarius</name>
    <dbReference type="NCBI Taxonomy" id="171383"/>
    <lineage>
        <taxon>Bacteria</taxon>
        <taxon>Pseudomonadati</taxon>
        <taxon>Pseudomonadota</taxon>
        <taxon>Gammaproteobacteria</taxon>
        <taxon>Vibrionales</taxon>
        <taxon>Vibrionaceae</taxon>
        <taxon>Vibrio</taxon>
        <taxon>Vibrio oreintalis group</taxon>
    </lineage>
</organism>
<accession>A0A0M0I364</accession>
<feature type="transmembrane region" description="Helical" evidence="8">
    <location>
        <begin position="259"/>
        <end position="280"/>
    </location>
</feature>
<dbReference type="PATRIC" id="fig|171383.3.peg.1587"/>
<evidence type="ECO:0000313" key="12">
    <source>
        <dbReference type="Proteomes" id="UP000037530"/>
    </source>
</evidence>
<keyword evidence="2" id="KW-1003">Cell membrane</keyword>
<keyword evidence="6" id="KW-0813">Transport</keyword>
<name>A0A0M0I364_9VIBR</name>
<feature type="chain" id="PRO_5005600647" evidence="9">
    <location>
        <begin position="22"/>
        <end position="447"/>
    </location>
</feature>
<evidence type="ECO:0000256" key="1">
    <source>
        <dbReference type="ARBA" id="ARBA00004651"/>
    </source>
</evidence>
<reference evidence="12" key="1">
    <citation type="submission" date="2015-08" db="EMBL/GenBank/DDBJ databases">
        <title>Vibrio galatheae sp. nov., a novel member of the Vibrionaceae family isolated from the Solomon Islands.</title>
        <authorList>
            <person name="Giubergia S."/>
            <person name="Machado H."/>
            <person name="Mateiu R.V."/>
            <person name="Gram L."/>
        </authorList>
    </citation>
    <scope>NUCLEOTIDE SEQUENCE [LARGE SCALE GENOMIC DNA]</scope>
    <source>
        <strain evidence="12">DSM 19134</strain>
    </source>
</reference>
<protein>
    <submittedName>
        <fullName evidence="11">Flagellar motor protein MotA</fullName>
    </submittedName>
</protein>
<keyword evidence="9" id="KW-0732">Signal</keyword>
<evidence type="ECO:0000256" key="6">
    <source>
        <dbReference type="RuleBase" id="RU004057"/>
    </source>
</evidence>
<evidence type="ECO:0000256" key="3">
    <source>
        <dbReference type="ARBA" id="ARBA00022692"/>
    </source>
</evidence>
<keyword evidence="6" id="KW-0653">Protein transport</keyword>
<evidence type="ECO:0000256" key="2">
    <source>
        <dbReference type="ARBA" id="ARBA00022475"/>
    </source>
</evidence>
<evidence type="ECO:0000256" key="4">
    <source>
        <dbReference type="ARBA" id="ARBA00022989"/>
    </source>
</evidence>
<keyword evidence="4 8" id="KW-1133">Transmembrane helix</keyword>
<keyword evidence="12" id="KW-1185">Reference proteome</keyword>